<accession>A0A6C0CVM0</accession>
<proteinExistence type="predicted"/>
<organism evidence="1">
    <name type="scientific">viral metagenome</name>
    <dbReference type="NCBI Taxonomy" id="1070528"/>
    <lineage>
        <taxon>unclassified sequences</taxon>
        <taxon>metagenomes</taxon>
        <taxon>organismal metagenomes</taxon>
    </lineage>
</organism>
<dbReference type="EMBL" id="MN739495">
    <property type="protein sequence ID" value="QHT08391.1"/>
    <property type="molecule type" value="Genomic_DNA"/>
</dbReference>
<protein>
    <submittedName>
        <fullName evidence="1">Uncharacterized protein</fullName>
    </submittedName>
</protein>
<dbReference type="AlphaFoldDB" id="A0A6C0CVM0"/>
<name>A0A6C0CVM0_9ZZZZ</name>
<evidence type="ECO:0000313" key="1">
    <source>
        <dbReference type="EMBL" id="QHT08391.1"/>
    </source>
</evidence>
<sequence length="140" mass="16842">MGYNIEISFNMLKHANVSELKQFITDFALECNCNHYYYLYELEGKCKLPRNHCVIVVNFEDDEIFNCSLFVKQIRKMKKDLYIECIYEDEVMCKLIYASQYYLTTIDKDKVIKYNKFKRERSLSDNEKLILDQVTNPLKK</sequence>
<reference evidence="1" key="1">
    <citation type="journal article" date="2020" name="Nature">
        <title>Giant virus diversity and host interactions through global metagenomics.</title>
        <authorList>
            <person name="Schulz F."/>
            <person name="Roux S."/>
            <person name="Paez-Espino D."/>
            <person name="Jungbluth S."/>
            <person name="Walsh D.A."/>
            <person name="Denef V.J."/>
            <person name="McMahon K.D."/>
            <person name="Konstantinidis K.T."/>
            <person name="Eloe-Fadrosh E.A."/>
            <person name="Kyrpides N.C."/>
            <person name="Woyke T."/>
        </authorList>
    </citation>
    <scope>NUCLEOTIDE SEQUENCE</scope>
    <source>
        <strain evidence="1">GVMAG-M-3300022752-66</strain>
    </source>
</reference>